<gene>
    <name evidence="1" type="ORF">IAY_05841</name>
</gene>
<sequence length="484" mass="57170">MINSKIDSLQESYTLSKHARDLFINRNNRALLIYSQYAKQNAKPLYRLAYTYLDSTSNEIDKALNHLTKDEIIFFNDTLANVINQCRDEWIGDVNLYDIIEDEKKRKKCTLCKQKNKLIFHIKNQFNGMKMNVGSKCITAFHSLEYPSGLTKAEVMRRAHQQSRLQSLTLKFPGIEKIVSSWEFELEKYHILIPEFLESKYLDIGSKLKEIYNNYLKRRVGKADIKKISKILKSRDSFLSNMRDYEAENKQKDYVVTRKIVKWLQLKNDYETIKHLKKTGYVTSDVAHKILEPDFLESLIPKINKLFEKQGISVIAYEKEYVNYKIKPFSHLEFYLKVNSRILLKNFGPLLFRKAIPIAPSLQNIFKISYLYSENEQNMVLNELNRMDSVIGTELLDYGYAYDHFERNELDLFDKRIKRFIVVNLSKFLEEFKGVAFGLGKIASIEQYVDYLLKENTKTYTYLDLRGIRDRTDNYINNKEKNVM</sequence>
<protein>
    <submittedName>
        <fullName evidence="1">Uncharacterized protein</fullName>
    </submittedName>
</protein>
<name>A0ABC9SS48_BACCE</name>
<comment type="caution">
    <text evidence="1">The sequence shown here is derived from an EMBL/GenBank/DDBJ whole genome shotgun (WGS) entry which is preliminary data.</text>
</comment>
<dbReference type="EMBL" id="AHCJ01000072">
    <property type="protein sequence ID" value="EOQ58648.1"/>
    <property type="molecule type" value="Genomic_DNA"/>
</dbReference>
<evidence type="ECO:0000313" key="1">
    <source>
        <dbReference type="EMBL" id="EOQ58648.1"/>
    </source>
</evidence>
<accession>A0ABC9SS48</accession>
<reference evidence="1 2" key="1">
    <citation type="submission" date="2013-01" db="EMBL/GenBank/DDBJ databases">
        <title>The Genome Sequence of Bacillus cereus TIAC219.</title>
        <authorList>
            <consortium name="The Broad Institute Genome Sequencing Platform"/>
            <consortium name="The Broad Institute Genome Sequencing Center for Infectious Disease"/>
            <person name="Feldgarden M."/>
            <person name="Van der Auwera G.A."/>
            <person name="Mahillon J."/>
            <person name="Duprez V."/>
            <person name="Timmery S."/>
            <person name="Mattelet C."/>
            <person name="Dierick K."/>
            <person name="Sun M."/>
            <person name="Yu Z."/>
            <person name="Zhu L."/>
            <person name="Hu X."/>
            <person name="Shank E.B."/>
            <person name="Swiecicka I."/>
            <person name="Hansen B.M."/>
            <person name="Andrup L."/>
            <person name="Walker B."/>
            <person name="Young S.K."/>
            <person name="Zeng Q."/>
            <person name="Gargeya S."/>
            <person name="Fitzgerald M."/>
            <person name="Haas B."/>
            <person name="Abouelleil A."/>
            <person name="Alvarado L."/>
            <person name="Arachchi H.M."/>
            <person name="Berlin A.M."/>
            <person name="Chapman S.B."/>
            <person name="Dewar J."/>
            <person name="Goldberg J."/>
            <person name="Griggs A."/>
            <person name="Gujja S."/>
            <person name="Hansen M."/>
            <person name="Howarth C."/>
            <person name="Imamovic A."/>
            <person name="Larimer J."/>
            <person name="McCowan C."/>
            <person name="Murphy C."/>
            <person name="Neiman D."/>
            <person name="Pearson M."/>
            <person name="Priest M."/>
            <person name="Roberts A."/>
            <person name="Saif S."/>
            <person name="Shea T."/>
            <person name="Sisk P."/>
            <person name="Sykes S."/>
            <person name="Wortman J."/>
            <person name="Nusbaum C."/>
            <person name="Birren B."/>
        </authorList>
    </citation>
    <scope>NUCLEOTIDE SEQUENCE [LARGE SCALE GENOMIC DNA]</scope>
    <source>
        <strain evidence="1 2">TIAC219</strain>
    </source>
</reference>
<dbReference type="RefSeq" id="WP_000610786.1">
    <property type="nucleotide sequence ID" value="NZ_KB976009.1"/>
</dbReference>
<proteinExistence type="predicted"/>
<organism evidence="1 2">
    <name type="scientific">Bacillus cereus TIAC219</name>
    <dbReference type="NCBI Taxonomy" id="718222"/>
    <lineage>
        <taxon>Bacteria</taxon>
        <taxon>Bacillati</taxon>
        <taxon>Bacillota</taxon>
        <taxon>Bacilli</taxon>
        <taxon>Bacillales</taxon>
        <taxon>Bacillaceae</taxon>
        <taxon>Bacillus</taxon>
        <taxon>Bacillus cereus group</taxon>
    </lineage>
</organism>
<dbReference type="Proteomes" id="UP000014060">
    <property type="component" value="Unassembled WGS sequence"/>
</dbReference>
<evidence type="ECO:0000313" key="2">
    <source>
        <dbReference type="Proteomes" id="UP000014060"/>
    </source>
</evidence>
<dbReference type="AlphaFoldDB" id="A0ABC9SS48"/>